<organism evidence="1">
    <name type="scientific">hydrothermal vent metagenome</name>
    <dbReference type="NCBI Taxonomy" id="652676"/>
    <lineage>
        <taxon>unclassified sequences</taxon>
        <taxon>metagenomes</taxon>
        <taxon>ecological metagenomes</taxon>
    </lineage>
</organism>
<dbReference type="Gene3D" id="3.10.20.30">
    <property type="match status" value="1"/>
</dbReference>
<sequence length="92" mass="9798">MIVTIEYTAQLKQAANCSSEEISLGQEATAHDAILQVAQQHGGALEKMLIANESKVSSSLLFFVDDSQVVDLESHLLSEGNHITIMSPISGG</sequence>
<proteinExistence type="predicted"/>
<protein>
    <recommendedName>
        <fullName evidence="2">Molybdenum cofactor biosynthesis protein MoaD</fullName>
    </recommendedName>
</protein>
<dbReference type="InterPro" id="IPR016155">
    <property type="entry name" value="Mopterin_synth/thiamin_S_b"/>
</dbReference>
<evidence type="ECO:0000313" key="1">
    <source>
        <dbReference type="EMBL" id="VAX37655.1"/>
    </source>
</evidence>
<dbReference type="Pfam" id="PF02597">
    <property type="entry name" value="ThiS"/>
    <property type="match status" value="1"/>
</dbReference>
<dbReference type="SUPFAM" id="SSF54285">
    <property type="entry name" value="MoaD/ThiS"/>
    <property type="match status" value="1"/>
</dbReference>
<dbReference type="AlphaFoldDB" id="A0A3B1DYV0"/>
<dbReference type="CDD" id="cd17040">
    <property type="entry name" value="Ubl_MoaD_like"/>
    <property type="match status" value="1"/>
</dbReference>
<gene>
    <name evidence="1" type="ORF">MNBD_PLANCTO02-2098</name>
</gene>
<dbReference type="EMBL" id="UOGL01000135">
    <property type="protein sequence ID" value="VAX37655.1"/>
    <property type="molecule type" value="Genomic_DNA"/>
</dbReference>
<dbReference type="InterPro" id="IPR012675">
    <property type="entry name" value="Beta-grasp_dom_sf"/>
</dbReference>
<accession>A0A3B1DYV0</accession>
<reference evidence="1" key="1">
    <citation type="submission" date="2018-06" db="EMBL/GenBank/DDBJ databases">
        <authorList>
            <person name="Zhirakovskaya E."/>
        </authorList>
    </citation>
    <scope>NUCLEOTIDE SEQUENCE</scope>
</reference>
<dbReference type="InterPro" id="IPR003749">
    <property type="entry name" value="ThiS/MoaD-like"/>
</dbReference>
<evidence type="ECO:0008006" key="2">
    <source>
        <dbReference type="Google" id="ProtNLM"/>
    </source>
</evidence>
<name>A0A3B1DYV0_9ZZZZ</name>